<keyword evidence="6" id="KW-0472">Membrane</keyword>
<evidence type="ECO:0000313" key="14">
    <source>
        <dbReference type="Proteomes" id="UP000265020"/>
    </source>
</evidence>
<accession>A0A3Q2DJC7</accession>
<dbReference type="PROSITE" id="PS50835">
    <property type="entry name" value="IG_LIKE"/>
    <property type="match status" value="2"/>
</dbReference>
<dbReference type="GO" id="GO:0033691">
    <property type="term" value="F:sialic acid binding"/>
    <property type="evidence" value="ECO:0007669"/>
    <property type="project" value="TreeGrafter"/>
</dbReference>
<protein>
    <recommendedName>
        <fullName evidence="8">B-cell receptor CD22</fullName>
    </recommendedName>
    <alternativeName>
        <fullName evidence="9">Sialic acid-binding Ig-like lectin 2</fullName>
    </alternativeName>
</protein>
<dbReference type="SUPFAM" id="SSF48726">
    <property type="entry name" value="Immunoglobulin"/>
    <property type="match status" value="4"/>
</dbReference>
<evidence type="ECO:0000256" key="4">
    <source>
        <dbReference type="ARBA" id="ARBA00022889"/>
    </source>
</evidence>
<dbReference type="GO" id="GO:0007155">
    <property type="term" value="P:cell adhesion"/>
    <property type="evidence" value="ECO:0007669"/>
    <property type="project" value="UniProtKB-KW"/>
</dbReference>
<comment type="subcellular location">
    <subcellularLocation>
        <location evidence="1">Membrane</location>
        <topology evidence="1">Single-pass type I membrane protein</topology>
    </subcellularLocation>
</comment>
<evidence type="ECO:0000256" key="10">
    <source>
        <dbReference type="ARBA" id="ARBA00045430"/>
    </source>
</evidence>
<keyword evidence="2" id="KW-0812">Transmembrane</keyword>
<dbReference type="AlphaFoldDB" id="A0A3Q2DJC7"/>
<evidence type="ECO:0000256" key="8">
    <source>
        <dbReference type="ARBA" id="ARBA00040106"/>
    </source>
</evidence>
<sequence length="358" mass="40228">LCAVIPCSFKSEFEPKAIIWFKCEKPQYRCTHSDPVFHSDKSNTDVQPGFKGRVSLLEPDVTNRNCSIIINDLSKSDSGYYLLKVEGDRNLHQKPEVKISPLIEGQQVTLSCTAPGFCSGSPPKITWIHSSTLTFKPSVENHNTIITCQVSFTGNETRKRTATLNVNYIRKPQISGRTTVMEGDDLNLTCSVDSFPPSDHILRKSDNKTLIYLQEESGNVSFSIINVTTEEARRYICTATNQNNNLTKEAFVHVTYKRDPQVFGKATVKKGIFLNLSCSIDRFPPSDIRWMKSETETGLNKNISEVHYSSEIYQQYQLGNASFTIKNVSMEDAAPHICTATYQGTEGEIHVKCKRAFS</sequence>
<dbReference type="Gene3D" id="2.60.40.10">
    <property type="entry name" value="Immunoglobulins"/>
    <property type="match status" value="4"/>
</dbReference>
<dbReference type="Proteomes" id="UP000265020">
    <property type="component" value="Unassembled WGS sequence"/>
</dbReference>
<name>A0A3Q2DJC7_CYPVA</name>
<evidence type="ECO:0000256" key="9">
    <source>
        <dbReference type="ARBA" id="ARBA00041781"/>
    </source>
</evidence>
<dbReference type="Pfam" id="PF13927">
    <property type="entry name" value="Ig_3"/>
    <property type="match status" value="2"/>
</dbReference>
<comment type="subunit">
    <text evidence="11">Predominantly monomer of isoform CD22-beta. Also found as heterodimer of isoform CD22-beta and a shorter isoform. Interacts with PTPN6/SHP-1, LYN, SYK, PIK3R1/PIK3R2 and PLCG1 upon phosphorylation. Interacts with GRB2, INPP5D and SHC1 upon phosphorylation. May form a complex with INPP5D/SHIP, GRB2 and SHC1.</text>
</comment>
<proteinExistence type="inferred from homology"/>
<evidence type="ECO:0000256" key="11">
    <source>
        <dbReference type="ARBA" id="ARBA00046458"/>
    </source>
</evidence>
<keyword evidence="5" id="KW-1133">Transmembrane helix</keyword>
<reference evidence="13" key="1">
    <citation type="submission" date="2025-08" db="UniProtKB">
        <authorList>
            <consortium name="Ensembl"/>
        </authorList>
    </citation>
    <scope>IDENTIFICATION</scope>
</reference>
<dbReference type="PANTHER" id="PTHR12035:SF128">
    <property type="entry name" value="BRANCHED CHAIN KETO ACID DEHYDROGENASE E1 SUBUNIT BETA,-LIKE-RELATED"/>
    <property type="match status" value="1"/>
</dbReference>
<dbReference type="InterPro" id="IPR013783">
    <property type="entry name" value="Ig-like_fold"/>
</dbReference>
<evidence type="ECO:0000313" key="13">
    <source>
        <dbReference type="Ensembl" id="ENSCVAP00000019576.1"/>
    </source>
</evidence>
<dbReference type="GO" id="GO:0030246">
    <property type="term" value="F:carbohydrate binding"/>
    <property type="evidence" value="ECO:0007669"/>
    <property type="project" value="UniProtKB-KW"/>
</dbReference>
<dbReference type="Ensembl" id="ENSCVAT00000028773.1">
    <property type="protein sequence ID" value="ENSCVAP00000019576.1"/>
    <property type="gene ID" value="ENSCVAG00000022973.1"/>
</dbReference>
<dbReference type="InterPro" id="IPR003598">
    <property type="entry name" value="Ig_sub2"/>
</dbReference>
<evidence type="ECO:0000259" key="12">
    <source>
        <dbReference type="PROSITE" id="PS50835"/>
    </source>
</evidence>
<dbReference type="InterPro" id="IPR003599">
    <property type="entry name" value="Ig_sub"/>
</dbReference>
<evidence type="ECO:0000256" key="2">
    <source>
        <dbReference type="ARBA" id="ARBA00022692"/>
    </source>
</evidence>
<keyword evidence="14" id="KW-1185">Reference proteome</keyword>
<dbReference type="InterPro" id="IPR007110">
    <property type="entry name" value="Ig-like_dom"/>
</dbReference>
<comment type="similarity">
    <text evidence="7">Belongs to the immunoglobulin superfamily. SIGLEC (sialic acid binding Ig-like lectin) family.</text>
</comment>
<comment type="function">
    <text evidence="10">Most highly expressed siglec (sialic acid-binding immunoglobulin-like lectin) on B-cells that plays a role in various aspects of B-cell biology including differentiation, antigen presentation, and trafficking to bone marrow. Binds to alpha 2,6-linked sialic acid residues of surface molecules such as CD22 itself, CD45 and IgM in a cis configuration. Can also bind to ligands on other cells as an adhesion molecule in a trans configuration. Acts as an inhibitory coreceptor on the surface of B-cells and inhibits B-cell receptor induced signaling, characterized by inhibition of the calcium mobilization and cellular activation. Mechanistically, the immunoreceptor tyrosine-based inhibitory motif domain is phosphorylated by the Src kinase LYN, which in turn leads to the recruitment of the protein tyrosine phosphatase 1/PTPN6, leading to the negative regulation of BCR signaling. If this negative signaling from is of sufficient strength, apoptosis of the B-cell can be induced.</text>
</comment>
<evidence type="ECO:0000256" key="1">
    <source>
        <dbReference type="ARBA" id="ARBA00004479"/>
    </source>
</evidence>
<evidence type="ECO:0000256" key="3">
    <source>
        <dbReference type="ARBA" id="ARBA00022734"/>
    </source>
</evidence>
<dbReference type="GO" id="GO:0005886">
    <property type="term" value="C:plasma membrane"/>
    <property type="evidence" value="ECO:0007669"/>
    <property type="project" value="TreeGrafter"/>
</dbReference>
<dbReference type="GeneTree" id="ENSGT01150000286924"/>
<keyword evidence="4" id="KW-0130">Cell adhesion</keyword>
<evidence type="ECO:0000256" key="7">
    <source>
        <dbReference type="ARBA" id="ARBA00038361"/>
    </source>
</evidence>
<organism evidence="13 14">
    <name type="scientific">Cyprinodon variegatus</name>
    <name type="common">Sheepshead minnow</name>
    <dbReference type="NCBI Taxonomy" id="28743"/>
    <lineage>
        <taxon>Eukaryota</taxon>
        <taxon>Metazoa</taxon>
        <taxon>Chordata</taxon>
        <taxon>Craniata</taxon>
        <taxon>Vertebrata</taxon>
        <taxon>Euteleostomi</taxon>
        <taxon>Actinopterygii</taxon>
        <taxon>Neopterygii</taxon>
        <taxon>Teleostei</taxon>
        <taxon>Neoteleostei</taxon>
        <taxon>Acanthomorphata</taxon>
        <taxon>Ovalentaria</taxon>
        <taxon>Atherinomorphae</taxon>
        <taxon>Cyprinodontiformes</taxon>
        <taxon>Cyprinodontidae</taxon>
        <taxon>Cyprinodon</taxon>
    </lineage>
</organism>
<evidence type="ECO:0000256" key="5">
    <source>
        <dbReference type="ARBA" id="ARBA00022989"/>
    </source>
</evidence>
<dbReference type="PANTHER" id="PTHR12035">
    <property type="entry name" value="SIALIC ACID BINDING IMMUNOGLOBULIN-LIKE LECTIN"/>
    <property type="match status" value="1"/>
</dbReference>
<dbReference type="SMART" id="SM00408">
    <property type="entry name" value="IGc2"/>
    <property type="match status" value="3"/>
</dbReference>
<evidence type="ECO:0000256" key="6">
    <source>
        <dbReference type="ARBA" id="ARBA00023136"/>
    </source>
</evidence>
<dbReference type="InterPro" id="IPR056386">
    <property type="entry name" value="Ig_CD22"/>
</dbReference>
<keyword evidence="3" id="KW-0430">Lectin</keyword>
<feature type="domain" description="Ig-like" evidence="12">
    <location>
        <begin position="95"/>
        <end position="253"/>
    </location>
</feature>
<dbReference type="SMART" id="SM00409">
    <property type="entry name" value="IG"/>
    <property type="match status" value="3"/>
</dbReference>
<dbReference type="Pfam" id="PF24518">
    <property type="entry name" value="Ig_CD22"/>
    <property type="match status" value="1"/>
</dbReference>
<dbReference type="InterPro" id="IPR036179">
    <property type="entry name" value="Ig-like_dom_sf"/>
</dbReference>
<reference evidence="13" key="2">
    <citation type="submission" date="2025-09" db="UniProtKB">
        <authorList>
            <consortium name="Ensembl"/>
        </authorList>
    </citation>
    <scope>IDENTIFICATION</scope>
</reference>
<dbReference type="STRING" id="28743.ENSCVAP00000019576"/>
<dbReference type="InterPro" id="IPR051036">
    <property type="entry name" value="SIGLEC"/>
</dbReference>
<feature type="domain" description="Ig-like" evidence="12">
    <location>
        <begin position="260"/>
        <end position="350"/>
    </location>
</feature>